<protein>
    <recommendedName>
        <fullName evidence="5">Zn(2)-C6 fungal-type domain-containing protein</fullName>
    </recommendedName>
</protein>
<dbReference type="AlphaFoldDB" id="A0AAN6HEF6"/>
<feature type="region of interest" description="Disordered" evidence="2">
    <location>
        <begin position="239"/>
        <end position="261"/>
    </location>
</feature>
<name>A0AAN6HEF6_9PEZI</name>
<evidence type="ECO:0000256" key="2">
    <source>
        <dbReference type="SAM" id="MobiDB-lite"/>
    </source>
</evidence>
<organism evidence="3 4">
    <name type="scientific">Friedmanniomyces endolithicus</name>
    <dbReference type="NCBI Taxonomy" id="329885"/>
    <lineage>
        <taxon>Eukaryota</taxon>
        <taxon>Fungi</taxon>
        <taxon>Dikarya</taxon>
        <taxon>Ascomycota</taxon>
        <taxon>Pezizomycotina</taxon>
        <taxon>Dothideomycetes</taxon>
        <taxon>Dothideomycetidae</taxon>
        <taxon>Mycosphaerellales</taxon>
        <taxon>Teratosphaeriaceae</taxon>
        <taxon>Friedmanniomyces</taxon>
    </lineage>
</organism>
<sequence>METVTPVDATAGKRKRSPSESVPPSTAPPAKISKAGSGNALSINYLARQAQDDLPLLNKEDTIPNLLQLLSAYSSVLDRHESLASNLGARPLGPILIKRFERCFDAPPNVVASHHKGAATSAEESGHQITWLEVIEFARSHPGQFTLSTFSEGKRVCQFYYPQKQFRVQISEEDFLFINSGRCQELIPPLPIWEDEEKEVGTCDVLEAKLKELTNLADMVAARTRQLSHRLKGRRAAILERRADGGSGTPAKIGAQQTTTAPTLASSSGFMLVNSNHEKAGSDIDTSTASFAAVRSELLKHFESLPQNHANPRPHSRHHSTTAHTDHLLPQMAKHAENLHPRDEAASTNSSLSPVPPNLPTEPLSFYVADSTPNAQHSRAPTTGQNGTAFGGQTFTLGSTPLKHNFSRPLPPALESSQPFRPLCQAHMDGLPRGHRVLPPCDRCRRLRMDCVKNLTSCGGCTKKHARCHWRDVSREELGDLDHLMDSMERATTSYSGGAANGYINGDAVYDDLYESDDDDSNPLEDLEALGEKEEQREKELAERAREDEEGLRNARELARQGREASTYALEDSQAGTTTRTEGGDDVELLTPNAPDTSRAGSVILNAVQEPPAHLYMSAYDHTMQHDELKSAMDLPASTTTSASNMLEVLKEDLSSAAEPTQTSALTAGFVPLPSQSKTESLPYGTLPSNMNAPSYEWVQPVCEGSGRNMIFSELFAISSELVGVDSLHKLFTMSAFRTPPYLKLEAPEAFRDDDLAQSTAHMHADIARGSTAFTFLRPPSRRLSSQSSPKEPHDPSVPPLRAGQSVVAFVGRAVVGVRDVCVTLDAKEERANEGGTEQGRFCRSAMEFLRGCLVLDEERGTRFAKIVDERAPAVGM</sequence>
<dbReference type="Proteomes" id="UP001175353">
    <property type="component" value="Unassembled WGS sequence"/>
</dbReference>
<feature type="compositionally biased region" description="Acidic residues" evidence="2">
    <location>
        <begin position="511"/>
        <end position="529"/>
    </location>
</feature>
<feature type="region of interest" description="Disordered" evidence="2">
    <location>
        <begin position="341"/>
        <end position="400"/>
    </location>
</feature>
<comment type="caution">
    <text evidence="3">The sequence shown here is derived from an EMBL/GenBank/DDBJ whole genome shotgun (WGS) entry which is preliminary data.</text>
</comment>
<feature type="region of interest" description="Disordered" evidence="2">
    <location>
        <begin position="1"/>
        <end position="35"/>
    </location>
</feature>
<evidence type="ECO:0000256" key="1">
    <source>
        <dbReference type="ARBA" id="ARBA00023242"/>
    </source>
</evidence>
<dbReference type="SUPFAM" id="SSF57701">
    <property type="entry name" value="Zn2/Cys6 DNA-binding domain"/>
    <property type="match status" value="1"/>
</dbReference>
<proteinExistence type="predicted"/>
<dbReference type="GO" id="GO:0000981">
    <property type="term" value="F:DNA-binding transcription factor activity, RNA polymerase II-specific"/>
    <property type="evidence" value="ECO:0007669"/>
    <property type="project" value="InterPro"/>
</dbReference>
<evidence type="ECO:0000313" key="4">
    <source>
        <dbReference type="Proteomes" id="UP001175353"/>
    </source>
</evidence>
<dbReference type="InterPro" id="IPR036864">
    <property type="entry name" value="Zn2-C6_fun-type_DNA-bd_sf"/>
</dbReference>
<dbReference type="CDD" id="cd00067">
    <property type="entry name" value="GAL4"/>
    <property type="match status" value="1"/>
</dbReference>
<feature type="region of interest" description="Disordered" evidence="2">
    <location>
        <begin position="780"/>
        <end position="801"/>
    </location>
</feature>
<gene>
    <name evidence="3" type="ORF">LTR91_018971</name>
</gene>
<keyword evidence="1" id="KW-0539">Nucleus</keyword>
<accession>A0AAN6HEF6</accession>
<feature type="compositionally biased region" description="Low complexity" evidence="2">
    <location>
        <begin position="780"/>
        <end position="790"/>
    </location>
</feature>
<reference evidence="3" key="1">
    <citation type="submission" date="2023-06" db="EMBL/GenBank/DDBJ databases">
        <title>Black Yeasts Isolated from many extreme environments.</title>
        <authorList>
            <person name="Coleine C."/>
            <person name="Stajich J.E."/>
            <person name="Selbmann L."/>
        </authorList>
    </citation>
    <scope>NUCLEOTIDE SEQUENCE</scope>
    <source>
        <strain evidence="3">CCFEE 5200</strain>
    </source>
</reference>
<feature type="compositionally biased region" description="Basic and acidic residues" evidence="2">
    <location>
        <begin position="530"/>
        <end position="563"/>
    </location>
</feature>
<evidence type="ECO:0000313" key="3">
    <source>
        <dbReference type="EMBL" id="KAK0963461.1"/>
    </source>
</evidence>
<dbReference type="GO" id="GO:0008270">
    <property type="term" value="F:zinc ion binding"/>
    <property type="evidence" value="ECO:0007669"/>
    <property type="project" value="InterPro"/>
</dbReference>
<feature type="compositionally biased region" description="Polar residues" evidence="2">
    <location>
        <begin position="371"/>
        <end position="399"/>
    </location>
</feature>
<evidence type="ECO:0008006" key="5">
    <source>
        <dbReference type="Google" id="ProtNLM"/>
    </source>
</evidence>
<dbReference type="InterPro" id="IPR001138">
    <property type="entry name" value="Zn2Cys6_DnaBD"/>
</dbReference>
<dbReference type="EMBL" id="JAUJLE010000276">
    <property type="protein sequence ID" value="KAK0963461.1"/>
    <property type="molecule type" value="Genomic_DNA"/>
</dbReference>
<keyword evidence="4" id="KW-1185">Reference proteome</keyword>
<feature type="region of interest" description="Disordered" evidence="2">
    <location>
        <begin position="511"/>
        <end position="598"/>
    </location>
</feature>